<organism evidence="13 14">
    <name type="scientific">Aquirhabdus parva</name>
    <dbReference type="NCBI Taxonomy" id="2283318"/>
    <lineage>
        <taxon>Bacteria</taxon>
        <taxon>Pseudomonadati</taxon>
        <taxon>Pseudomonadota</taxon>
        <taxon>Gammaproteobacteria</taxon>
        <taxon>Moraxellales</taxon>
        <taxon>Moraxellaceae</taxon>
        <taxon>Aquirhabdus</taxon>
    </lineage>
</organism>
<keyword evidence="12" id="KW-0479">Metal-binding</keyword>
<evidence type="ECO:0000256" key="1">
    <source>
        <dbReference type="ARBA" id="ARBA00004651"/>
    </source>
</evidence>
<dbReference type="Pfam" id="PF02537">
    <property type="entry name" value="CRCB"/>
    <property type="match status" value="1"/>
</dbReference>
<dbReference type="HAMAP" id="MF_00454">
    <property type="entry name" value="FluC"/>
    <property type="match status" value="1"/>
</dbReference>
<evidence type="ECO:0000313" key="14">
    <source>
        <dbReference type="Proteomes" id="UP000253940"/>
    </source>
</evidence>
<evidence type="ECO:0000256" key="8">
    <source>
        <dbReference type="ARBA" id="ARBA00023136"/>
    </source>
</evidence>
<keyword evidence="9 12" id="KW-0407">Ion channel</keyword>
<evidence type="ECO:0000256" key="10">
    <source>
        <dbReference type="ARBA" id="ARBA00035120"/>
    </source>
</evidence>
<evidence type="ECO:0000313" key="13">
    <source>
        <dbReference type="EMBL" id="AXI02248.1"/>
    </source>
</evidence>
<keyword evidence="4 12" id="KW-0812">Transmembrane</keyword>
<keyword evidence="7 12" id="KW-0406">Ion transport</keyword>
<dbReference type="AlphaFoldDB" id="A0A345P4N9"/>
<feature type="binding site" evidence="12">
    <location>
        <position position="73"/>
    </location>
    <ligand>
        <name>Na(+)</name>
        <dbReference type="ChEBI" id="CHEBI:29101"/>
        <note>structural</note>
    </ligand>
</feature>
<dbReference type="InterPro" id="IPR003691">
    <property type="entry name" value="FluC"/>
</dbReference>
<keyword evidence="14" id="KW-1185">Reference proteome</keyword>
<feature type="transmembrane region" description="Helical" evidence="12">
    <location>
        <begin position="31"/>
        <end position="50"/>
    </location>
</feature>
<keyword evidence="5 12" id="KW-1133">Transmembrane helix</keyword>
<keyword evidence="3" id="KW-0997">Cell inner membrane</keyword>
<sequence length="122" mass="12853">MQWILVSIGAALGAMLRLFFAQMLNAVHPAIPYGTLLANVLGGFLMGLVLASTQQLSTEMRLLLATGFLGGLTTFSTFSAESFTLLNNGRVGMAFFLIGLHVIGSIAATALGFYLVNAIKAL</sequence>
<protein>
    <recommendedName>
        <fullName evidence="12">Fluoride-specific ion channel FluC</fullName>
    </recommendedName>
</protein>
<evidence type="ECO:0000256" key="6">
    <source>
        <dbReference type="ARBA" id="ARBA00023053"/>
    </source>
</evidence>
<keyword evidence="8 12" id="KW-0472">Membrane</keyword>
<evidence type="ECO:0000256" key="2">
    <source>
        <dbReference type="ARBA" id="ARBA00022475"/>
    </source>
</evidence>
<dbReference type="Proteomes" id="UP000253940">
    <property type="component" value="Chromosome"/>
</dbReference>
<evidence type="ECO:0000256" key="3">
    <source>
        <dbReference type="ARBA" id="ARBA00022519"/>
    </source>
</evidence>
<dbReference type="OrthoDB" id="9806299at2"/>
<evidence type="ECO:0000256" key="5">
    <source>
        <dbReference type="ARBA" id="ARBA00022989"/>
    </source>
</evidence>
<dbReference type="RefSeq" id="WP_114898358.1">
    <property type="nucleotide sequence ID" value="NZ_CP031222.1"/>
</dbReference>
<comment type="catalytic activity">
    <reaction evidence="11">
        <text>fluoride(in) = fluoride(out)</text>
        <dbReference type="Rhea" id="RHEA:76159"/>
        <dbReference type="ChEBI" id="CHEBI:17051"/>
    </reaction>
    <physiologicalReaction direction="left-to-right" evidence="11">
        <dbReference type="Rhea" id="RHEA:76160"/>
    </physiologicalReaction>
</comment>
<dbReference type="KEGG" id="mbah:HYN46_04975"/>
<reference evidence="13 14" key="1">
    <citation type="submission" date="2018-07" db="EMBL/GenBank/DDBJ databases">
        <title>Genome sequencing of Moraxellaceae gen. HYN0046.</title>
        <authorList>
            <person name="Kim M."/>
            <person name="Yi H."/>
        </authorList>
    </citation>
    <scope>NUCLEOTIDE SEQUENCE [LARGE SCALE GENOMIC DNA]</scope>
    <source>
        <strain evidence="13 14">HYN0046</strain>
    </source>
</reference>
<keyword evidence="2 12" id="KW-1003">Cell membrane</keyword>
<evidence type="ECO:0000256" key="12">
    <source>
        <dbReference type="HAMAP-Rule" id="MF_00454"/>
    </source>
</evidence>
<dbReference type="PANTHER" id="PTHR28259:SF1">
    <property type="entry name" value="FLUORIDE EXPORT PROTEIN 1-RELATED"/>
    <property type="match status" value="1"/>
</dbReference>
<comment type="activity regulation">
    <text evidence="12">Na(+) is not transported, but it plays an essential structural role and its presence is essential for fluoride channel function.</text>
</comment>
<feature type="binding site" evidence="12">
    <location>
        <position position="70"/>
    </location>
    <ligand>
        <name>Na(+)</name>
        <dbReference type="ChEBI" id="CHEBI:29101"/>
        <note>structural</note>
    </ligand>
</feature>
<dbReference type="GO" id="GO:0046872">
    <property type="term" value="F:metal ion binding"/>
    <property type="evidence" value="ECO:0007669"/>
    <property type="project" value="UniProtKB-KW"/>
</dbReference>
<dbReference type="GO" id="GO:0140114">
    <property type="term" value="P:cellular detoxification of fluoride"/>
    <property type="evidence" value="ECO:0007669"/>
    <property type="project" value="UniProtKB-UniRule"/>
</dbReference>
<evidence type="ECO:0000256" key="7">
    <source>
        <dbReference type="ARBA" id="ARBA00023065"/>
    </source>
</evidence>
<dbReference type="NCBIfam" id="TIGR00494">
    <property type="entry name" value="crcB"/>
    <property type="match status" value="1"/>
</dbReference>
<dbReference type="GO" id="GO:0062054">
    <property type="term" value="F:fluoride channel activity"/>
    <property type="evidence" value="ECO:0007669"/>
    <property type="project" value="UniProtKB-UniRule"/>
</dbReference>
<evidence type="ECO:0000256" key="9">
    <source>
        <dbReference type="ARBA" id="ARBA00023303"/>
    </source>
</evidence>
<name>A0A345P4N9_9GAMM</name>
<evidence type="ECO:0000256" key="4">
    <source>
        <dbReference type="ARBA" id="ARBA00022692"/>
    </source>
</evidence>
<comment type="similarity">
    <text evidence="10 12">Belongs to the fluoride channel Fluc/FEX (TC 1.A.43) family.</text>
</comment>
<dbReference type="GO" id="GO:0005886">
    <property type="term" value="C:plasma membrane"/>
    <property type="evidence" value="ECO:0007669"/>
    <property type="project" value="UniProtKB-SubCell"/>
</dbReference>
<accession>A0A345P4N9</accession>
<evidence type="ECO:0000256" key="11">
    <source>
        <dbReference type="ARBA" id="ARBA00035585"/>
    </source>
</evidence>
<proteinExistence type="inferred from homology"/>
<keyword evidence="12" id="KW-0813">Transport</keyword>
<keyword evidence="6 12" id="KW-0915">Sodium</keyword>
<comment type="subcellular location">
    <subcellularLocation>
        <location evidence="1 12">Cell membrane</location>
        <topology evidence="1 12">Multi-pass membrane protein</topology>
    </subcellularLocation>
</comment>
<feature type="transmembrane region" description="Helical" evidence="12">
    <location>
        <begin position="62"/>
        <end position="80"/>
    </location>
</feature>
<dbReference type="PANTHER" id="PTHR28259">
    <property type="entry name" value="FLUORIDE EXPORT PROTEIN 1-RELATED"/>
    <property type="match status" value="1"/>
</dbReference>
<dbReference type="EMBL" id="CP031222">
    <property type="protein sequence ID" value="AXI02248.1"/>
    <property type="molecule type" value="Genomic_DNA"/>
</dbReference>
<gene>
    <name evidence="12 13" type="primary">crcB</name>
    <name evidence="12" type="synonym">fluC</name>
    <name evidence="13" type="ORF">HYN46_04975</name>
</gene>
<comment type="function">
    <text evidence="12">Fluoride-specific ion channel. Important for reducing fluoride concentration in the cell, thus reducing its toxicity.</text>
</comment>
<feature type="transmembrane region" description="Helical" evidence="12">
    <location>
        <begin position="92"/>
        <end position="116"/>
    </location>
</feature>